<dbReference type="PANTHER" id="PTHR31781">
    <property type="entry name" value="UNC80"/>
    <property type="match status" value="1"/>
</dbReference>
<evidence type="ECO:0000313" key="3">
    <source>
        <dbReference type="EMBL" id="KAF6038784.1"/>
    </source>
</evidence>
<proteinExistence type="predicted"/>
<dbReference type="InterPro" id="IPR045852">
    <property type="entry name" value="UNC80_central"/>
</dbReference>
<feature type="domain" description="Protein UNC80 central region" evidence="1">
    <location>
        <begin position="1"/>
        <end position="79"/>
    </location>
</feature>
<dbReference type="PANTHER" id="PTHR31781:SF1">
    <property type="entry name" value="PROTEIN UNC-80 HOMOLOG"/>
    <property type="match status" value="1"/>
</dbReference>
<evidence type="ECO:0000313" key="4">
    <source>
        <dbReference type="Proteomes" id="UP000593567"/>
    </source>
</evidence>
<dbReference type="GO" id="GO:0030424">
    <property type="term" value="C:axon"/>
    <property type="evidence" value="ECO:0007669"/>
    <property type="project" value="TreeGrafter"/>
</dbReference>
<dbReference type="InterPro" id="IPR046460">
    <property type="entry name" value="UNC80_C"/>
</dbReference>
<dbReference type="OrthoDB" id="5584001at2759"/>
<name>A0A7J7KL92_BUGNE</name>
<evidence type="ECO:0000259" key="1">
    <source>
        <dbReference type="Pfam" id="PF19424"/>
    </source>
</evidence>
<evidence type="ECO:0000259" key="2">
    <source>
        <dbReference type="Pfam" id="PF20262"/>
    </source>
</evidence>
<dbReference type="EMBL" id="VXIV02000354">
    <property type="protein sequence ID" value="KAF6038784.1"/>
    <property type="molecule type" value="Genomic_DNA"/>
</dbReference>
<dbReference type="GO" id="GO:0055080">
    <property type="term" value="P:monoatomic cation homeostasis"/>
    <property type="evidence" value="ECO:0007669"/>
    <property type="project" value="TreeGrafter"/>
</dbReference>
<feature type="domain" description="Protein UNC80 C-terminal" evidence="2">
    <location>
        <begin position="83"/>
        <end position="427"/>
    </location>
</feature>
<organism evidence="3 4">
    <name type="scientific">Bugula neritina</name>
    <name type="common">Brown bryozoan</name>
    <name type="synonym">Sertularia neritina</name>
    <dbReference type="NCBI Taxonomy" id="10212"/>
    <lineage>
        <taxon>Eukaryota</taxon>
        <taxon>Metazoa</taxon>
        <taxon>Spiralia</taxon>
        <taxon>Lophotrochozoa</taxon>
        <taxon>Bryozoa</taxon>
        <taxon>Gymnolaemata</taxon>
        <taxon>Cheilostomatida</taxon>
        <taxon>Flustrina</taxon>
        <taxon>Buguloidea</taxon>
        <taxon>Bugulidae</taxon>
        <taxon>Bugula</taxon>
    </lineage>
</organism>
<gene>
    <name evidence="3" type="ORF">EB796_002907</name>
</gene>
<dbReference type="Proteomes" id="UP000593567">
    <property type="component" value="Unassembled WGS sequence"/>
</dbReference>
<keyword evidence="4" id="KW-1185">Reference proteome</keyword>
<dbReference type="AlphaFoldDB" id="A0A7J7KL92"/>
<dbReference type="GO" id="GO:0005261">
    <property type="term" value="F:monoatomic cation channel activity"/>
    <property type="evidence" value="ECO:0007669"/>
    <property type="project" value="TreeGrafter"/>
</dbReference>
<sequence>MPLYKLKLEELAANQEGSKSLVTATNTRRKQQQEMVAKALVAEECRKREAREAFPLSSVAVSIQASQEFTKSSQLDSDETSDDTQEQVPVKEIVTAHSVFPTCICQVGLKLLDKLDDAESHSGTTVGAMAESVIKRCIIEDASLFFRYLFEKLTCPSEQEEMFVKLRKLLAWMPNLPSNAAYTLFNNLVGYILYYNRSANVKAQVCMNQAMTILSQLVPSVQGLSFKDLKTMLKKQQSEQTLMVTAHLPSAKKVLIHGIDSERGSPTFMIHEDTQFKHLLQESLDYFRISENLADHQIADAKTNRLYSRHDYVRDYYVFRRDTTPQLKLIKMPYSQSFNMLQQQAMNVKFIEMCKVELAKNILKFSSKSHVENQVLFLHEEFSKQVAFPRKALETEFSYFVSTLGSEMHGTDVTHKLSWIQVLIISFHMWKQIR</sequence>
<dbReference type="GO" id="GO:0034703">
    <property type="term" value="C:cation channel complex"/>
    <property type="evidence" value="ECO:0007669"/>
    <property type="project" value="TreeGrafter"/>
</dbReference>
<comment type="caution">
    <text evidence="3">The sequence shown here is derived from an EMBL/GenBank/DDBJ whole genome shotgun (WGS) entry which is preliminary data.</text>
</comment>
<protein>
    <submittedName>
        <fullName evidence="3">UNC80</fullName>
    </submittedName>
</protein>
<dbReference type="Pfam" id="PF20262">
    <property type="entry name" value="UNC80_C"/>
    <property type="match status" value="1"/>
</dbReference>
<reference evidence="3" key="1">
    <citation type="submission" date="2020-06" db="EMBL/GenBank/DDBJ databases">
        <title>Draft genome of Bugula neritina, a colonial animal packing powerful symbionts and potential medicines.</title>
        <authorList>
            <person name="Rayko M."/>
        </authorList>
    </citation>
    <scope>NUCLEOTIDE SEQUENCE [LARGE SCALE GENOMIC DNA]</scope>
    <source>
        <strain evidence="3">Kwan_BN1</strain>
    </source>
</reference>
<accession>A0A7J7KL92</accession>
<dbReference type="Pfam" id="PF19424">
    <property type="entry name" value="UNC80"/>
    <property type="match status" value="1"/>
</dbReference>